<comment type="caution">
    <text evidence="1">The sequence shown here is derived from an EMBL/GenBank/DDBJ whole genome shotgun (WGS) entry which is preliminary data.</text>
</comment>
<dbReference type="EMBL" id="LCOA01000006">
    <property type="protein sequence ID" value="KKU69954.1"/>
    <property type="molecule type" value="Genomic_DNA"/>
</dbReference>
<dbReference type="InterPro" id="IPR009057">
    <property type="entry name" value="Homeodomain-like_sf"/>
</dbReference>
<dbReference type="InterPro" id="IPR007367">
    <property type="entry name" value="DUF433"/>
</dbReference>
<reference evidence="1 2" key="1">
    <citation type="journal article" date="2015" name="Nature">
        <title>rRNA introns, odd ribosomes, and small enigmatic genomes across a large radiation of phyla.</title>
        <authorList>
            <person name="Brown C.T."/>
            <person name="Hug L.A."/>
            <person name="Thomas B.C."/>
            <person name="Sharon I."/>
            <person name="Castelle C.J."/>
            <person name="Singh A."/>
            <person name="Wilkins M.J."/>
            <person name="Williams K.H."/>
            <person name="Banfield J.F."/>
        </authorList>
    </citation>
    <scope>NUCLEOTIDE SEQUENCE [LARGE SCALE GENOMIC DNA]</scope>
</reference>
<evidence type="ECO:0000313" key="2">
    <source>
        <dbReference type="Proteomes" id="UP000034565"/>
    </source>
</evidence>
<dbReference type="Proteomes" id="UP000034565">
    <property type="component" value="Unassembled WGS sequence"/>
</dbReference>
<proteinExistence type="predicted"/>
<dbReference type="AlphaFoldDB" id="A0A0G1SKD3"/>
<dbReference type="Gene3D" id="1.10.10.10">
    <property type="entry name" value="Winged helix-like DNA-binding domain superfamily/Winged helix DNA-binding domain"/>
    <property type="match status" value="1"/>
</dbReference>
<gene>
    <name evidence="1" type="ORF">UX92_C0006G0001</name>
</gene>
<evidence type="ECO:0000313" key="1">
    <source>
        <dbReference type="EMBL" id="KKU69954.1"/>
    </source>
</evidence>
<dbReference type="Pfam" id="PF04255">
    <property type="entry name" value="DUF433"/>
    <property type="match status" value="1"/>
</dbReference>
<name>A0A0G1SKD3_9BACT</name>
<organism evidence="1 2">
    <name type="scientific">Candidatus Amesbacteria bacterium GW2011_GWA1_47_20</name>
    <dbReference type="NCBI Taxonomy" id="1618354"/>
    <lineage>
        <taxon>Bacteria</taxon>
        <taxon>Candidatus Amesiibacteriota</taxon>
    </lineage>
</organism>
<feature type="non-terminal residue" evidence="1">
    <location>
        <position position="31"/>
    </location>
</feature>
<dbReference type="InterPro" id="IPR036388">
    <property type="entry name" value="WH-like_DNA-bd_sf"/>
</dbReference>
<accession>A0A0G1SKD3</accession>
<evidence type="ECO:0008006" key="3">
    <source>
        <dbReference type="Google" id="ProtNLM"/>
    </source>
</evidence>
<sequence length="31" mass="3501">MTPKLKKLIKVDPKVRFGRPVIAGTRIPVEL</sequence>
<protein>
    <recommendedName>
        <fullName evidence="3">DUF433 domain-containing protein</fullName>
    </recommendedName>
</protein>
<dbReference type="SUPFAM" id="SSF46689">
    <property type="entry name" value="Homeodomain-like"/>
    <property type="match status" value="1"/>
</dbReference>